<evidence type="ECO:0000313" key="5">
    <source>
        <dbReference type="Proteomes" id="UP000430146"/>
    </source>
</evidence>
<gene>
    <name evidence="4" type="ORF">AELLOGFF_03915</name>
</gene>
<evidence type="ECO:0000256" key="2">
    <source>
        <dbReference type="SAM" id="SignalP"/>
    </source>
</evidence>
<dbReference type="Proteomes" id="UP000430146">
    <property type="component" value="Unassembled WGS sequence"/>
</dbReference>
<feature type="compositionally biased region" description="Basic and acidic residues" evidence="1">
    <location>
        <begin position="328"/>
        <end position="339"/>
    </location>
</feature>
<feature type="compositionally biased region" description="Polar residues" evidence="1">
    <location>
        <begin position="289"/>
        <end position="304"/>
    </location>
</feature>
<dbReference type="InterPro" id="IPR029058">
    <property type="entry name" value="AB_hydrolase_fold"/>
</dbReference>
<dbReference type="SUPFAM" id="SSF53474">
    <property type="entry name" value="alpha/beta-Hydrolases"/>
    <property type="match status" value="1"/>
</dbReference>
<protein>
    <recommendedName>
        <fullName evidence="3">PE-PPE domain-containing protein</fullName>
    </recommendedName>
</protein>
<feature type="chain" id="PRO_5039401045" description="PE-PPE domain-containing protein" evidence="2">
    <location>
        <begin position="30"/>
        <end position="398"/>
    </location>
</feature>
<feature type="compositionally biased region" description="Acidic residues" evidence="1">
    <location>
        <begin position="313"/>
        <end position="327"/>
    </location>
</feature>
<organism evidence="4 5">
    <name type="scientific">Mycolicibacterium vanbaalenii</name>
    <name type="common">Mycobacterium vanbaalenii</name>
    <dbReference type="NCBI Taxonomy" id="110539"/>
    <lineage>
        <taxon>Bacteria</taxon>
        <taxon>Bacillati</taxon>
        <taxon>Actinomycetota</taxon>
        <taxon>Actinomycetes</taxon>
        <taxon>Mycobacteriales</taxon>
        <taxon>Mycobacteriaceae</taxon>
        <taxon>Mycolicibacterium</taxon>
    </lineage>
</organism>
<dbReference type="EMBL" id="CACSIP010000014">
    <property type="protein sequence ID" value="CAA0116516.1"/>
    <property type="molecule type" value="Genomic_DNA"/>
</dbReference>
<dbReference type="Gene3D" id="3.40.50.1820">
    <property type="entry name" value="alpha/beta hydrolase"/>
    <property type="match status" value="1"/>
</dbReference>
<feature type="signal peptide" evidence="2">
    <location>
        <begin position="1"/>
        <end position="29"/>
    </location>
</feature>
<keyword evidence="5" id="KW-1185">Reference proteome</keyword>
<feature type="domain" description="PE-PPE" evidence="3">
    <location>
        <begin position="73"/>
        <end position="247"/>
    </location>
</feature>
<dbReference type="InterPro" id="IPR013228">
    <property type="entry name" value="PE-PPE_C"/>
</dbReference>
<evidence type="ECO:0000259" key="3">
    <source>
        <dbReference type="Pfam" id="PF08237"/>
    </source>
</evidence>
<feature type="compositionally biased region" description="Basic and acidic residues" evidence="1">
    <location>
        <begin position="386"/>
        <end position="398"/>
    </location>
</feature>
<proteinExistence type="predicted"/>
<accession>A0A5S9QF88</accession>
<sequence>MNGTARRVLAAAIALPAATVVSHAPAASAATVLAVEGTLQPTRTTQTAFNGAFCAQNTCRSINNARTPFDVRPGSLQLQAALDSTPGDVILMGFSLGAASIYDRLREWEDEPDLAPDPQRLRLIVTFGNPENKYGGDDRGNPYAGLPEVQPYPHLDVTMQYDSVADRATRWGWYSAVNSAFARHFDYFKPSDINDPDNLVYRDDGGTTYMLIEADVLPMLKWMAGFVPAERMAELDAKYRPLVERDYDRPEYVEQGAGADWGNGNLPPALAGGDDPAGQDEQRLDDSGSETTTLGVESQPSDHQVLTRRTDSDADDDEAVDEIDDVEASDHVTEWDVARLRAGATTDDDSDDAGHDDGGEAVSENKSSDSADGAGAGAGQDDADAEDARKRDTGPAAP</sequence>
<dbReference type="Pfam" id="PF08237">
    <property type="entry name" value="PE-PPE"/>
    <property type="match status" value="1"/>
</dbReference>
<keyword evidence="2" id="KW-0732">Signal</keyword>
<evidence type="ECO:0000256" key="1">
    <source>
        <dbReference type="SAM" id="MobiDB-lite"/>
    </source>
</evidence>
<dbReference type="RefSeq" id="WP_234897416.1">
    <property type="nucleotide sequence ID" value="NZ_CACSIP010000014.1"/>
</dbReference>
<reference evidence="4 5" key="1">
    <citation type="submission" date="2019-11" db="EMBL/GenBank/DDBJ databases">
        <authorList>
            <person name="Holert J."/>
        </authorList>
    </citation>
    <scope>NUCLEOTIDE SEQUENCE [LARGE SCALE GENOMIC DNA]</scope>
    <source>
        <strain evidence="4">BC8_1</strain>
    </source>
</reference>
<evidence type="ECO:0000313" key="4">
    <source>
        <dbReference type="EMBL" id="CAA0116516.1"/>
    </source>
</evidence>
<feature type="region of interest" description="Disordered" evidence="1">
    <location>
        <begin position="255"/>
        <end position="398"/>
    </location>
</feature>
<name>A0A5S9QF88_MYCVN</name>
<dbReference type="AlphaFoldDB" id="A0A5S9QF88"/>